<evidence type="ECO:0000313" key="4">
    <source>
        <dbReference type="Proteomes" id="UP000245590"/>
    </source>
</evidence>
<dbReference type="PANTHER" id="PTHR20941">
    <property type="entry name" value="FOLATE SYNTHESIS PROTEINS"/>
    <property type="match status" value="1"/>
</dbReference>
<feature type="domain" description="Pterin-binding" evidence="2">
    <location>
        <begin position="17"/>
        <end position="269"/>
    </location>
</feature>
<dbReference type="Proteomes" id="UP000245590">
    <property type="component" value="Unassembled WGS sequence"/>
</dbReference>
<dbReference type="Pfam" id="PF00809">
    <property type="entry name" value="Pterin_bind"/>
    <property type="match status" value="1"/>
</dbReference>
<dbReference type="InterPro" id="IPR000489">
    <property type="entry name" value="Pterin-binding_dom"/>
</dbReference>
<evidence type="ECO:0000313" key="3">
    <source>
        <dbReference type="EMBL" id="PWH06420.1"/>
    </source>
</evidence>
<dbReference type="Gene3D" id="3.20.20.20">
    <property type="entry name" value="Dihydropteroate synthase-like"/>
    <property type="match status" value="1"/>
</dbReference>
<dbReference type="InterPro" id="IPR011005">
    <property type="entry name" value="Dihydropteroate_synth-like_sf"/>
</dbReference>
<dbReference type="AlphaFoldDB" id="A0A2U2RKN0"/>
<dbReference type="RefSeq" id="WP_109275013.1">
    <property type="nucleotide sequence ID" value="NZ_QFKX01000002.1"/>
</dbReference>
<accession>A0A2U2RKN0</accession>
<proteinExistence type="inferred from homology"/>
<dbReference type="NCBIfam" id="TIGR01496">
    <property type="entry name" value="DHPS"/>
    <property type="match status" value="1"/>
</dbReference>
<dbReference type="CDD" id="cd00739">
    <property type="entry name" value="DHPS"/>
    <property type="match status" value="1"/>
</dbReference>
<sequence>MEPDHGGPRGLDLRNRVAVMAVVNRTPDSFYEGARTVGLEQAVTSALQAADLGADWVDVGGVPFGRGPDVTTTEEIDRVVPVVERLAEARPELVVSVDTYRAEVARAAITAGASVVNDTSGLADPDMAQVVADGGAHVILCHSAGRPRQEKPAAHYEDVVAEVRESLLAQIASAQEAGVPRERIIIDPGHDLDKNTLHSLELTRRLGEIAEIGLPLLVAVSNKDFIGESIDRPQGERLAGSLAAMTACILAGARIVRMHDIAATVDAVRMSEAILGLREPARLEHNMHPTHNV</sequence>
<comment type="similarity">
    <text evidence="1">Belongs to the DHPS family.</text>
</comment>
<dbReference type="EMBL" id="QFKX01000002">
    <property type="protein sequence ID" value="PWH06420.1"/>
    <property type="molecule type" value="Genomic_DNA"/>
</dbReference>
<dbReference type="PANTHER" id="PTHR20941:SF8">
    <property type="entry name" value="INACTIVE DIHYDROPTEROATE SYNTHASE 2"/>
    <property type="match status" value="1"/>
</dbReference>
<dbReference type="GO" id="GO:0009396">
    <property type="term" value="P:folic acid-containing compound biosynthetic process"/>
    <property type="evidence" value="ECO:0007669"/>
    <property type="project" value="InterPro"/>
</dbReference>
<keyword evidence="4" id="KW-1185">Reference proteome</keyword>
<dbReference type="InterPro" id="IPR045031">
    <property type="entry name" value="DHP_synth-like"/>
</dbReference>
<dbReference type="OrthoDB" id="9811744at2"/>
<comment type="caution">
    <text evidence="3">The sequence shown here is derived from an EMBL/GenBank/DDBJ whole genome shotgun (WGS) entry which is preliminary data.</text>
</comment>
<name>A0A2U2RKN0_9MICO</name>
<reference evidence="3 4" key="1">
    <citation type="submission" date="2018-05" db="EMBL/GenBank/DDBJ databases">
        <title>Brachybacterium sp. M1HQ-2T, whole genome shotgun sequence.</title>
        <authorList>
            <person name="Tuo L."/>
        </authorList>
    </citation>
    <scope>NUCLEOTIDE SEQUENCE [LARGE SCALE GENOMIC DNA]</scope>
    <source>
        <strain evidence="3 4">M1HQ-2</strain>
    </source>
</reference>
<organism evidence="3 4">
    <name type="scientific">Brachybacterium endophyticum</name>
    <dbReference type="NCBI Taxonomy" id="2182385"/>
    <lineage>
        <taxon>Bacteria</taxon>
        <taxon>Bacillati</taxon>
        <taxon>Actinomycetota</taxon>
        <taxon>Actinomycetes</taxon>
        <taxon>Micrococcales</taxon>
        <taxon>Dermabacteraceae</taxon>
        <taxon>Brachybacterium</taxon>
    </lineage>
</organism>
<dbReference type="GO" id="GO:0004156">
    <property type="term" value="F:dihydropteroate synthase activity"/>
    <property type="evidence" value="ECO:0007669"/>
    <property type="project" value="InterPro"/>
</dbReference>
<dbReference type="SUPFAM" id="SSF51717">
    <property type="entry name" value="Dihydropteroate synthetase-like"/>
    <property type="match status" value="1"/>
</dbReference>
<evidence type="ECO:0000256" key="1">
    <source>
        <dbReference type="ARBA" id="ARBA00009503"/>
    </source>
</evidence>
<protein>
    <submittedName>
        <fullName evidence="3">Dihydropteroate synthase</fullName>
    </submittedName>
</protein>
<evidence type="ECO:0000259" key="2">
    <source>
        <dbReference type="PROSITE" id="PS50972"/>
    </source>
</evidence>
<dbReference type="PROSITE" id="PS50972">
    <property type="entry name" value="PTERIN_BINDING"/>
    <property type="match status" value="1"/>
</dbReference>
<dbReference type="InterPro" id="IPR006390">
    <property type="entry name" value="DHP_synth_dom"/>
</dbReference>
<gene>
    <name evidence="3" type="primary">folP</name>
    <name evidence="3" type="ORF">DEO23_05465</name>
</gene>
<dbReference type="GO" id="GO:0005829">
    <property type="term" value="C:cytosol"/>
    <property type="evidence" value="ECO:0007669"/>
    <property type="project" value="TreeGrafter"/>
</dbReference>